<dbReference type="CDD" id="cd00009">
    <property type="entry name" value="AAA"/>
    <property type="match status" value="1"/>
</dbReference>
<dbReference type="PANTHER" id="PTHR42759">
    <property type="entry name" value="MOXR FAMILY PROTEIN"/>
    <property type="match status" value="1"/>
</dbReference>
<dbReference type="InterPro" id="IPR011703">
    <property type="entry name" value="ATPase_AAA-3"/>
</dbReference>
<evidence type="ECO:0000256" key="2">
    <source>
        <dbReference type="ARBA" id="ARBA00022840"/>
    </source>
</evidence>
<dbReference type="Gene3D" id="3.40.50.300">
    <property type="entry name" value="P-loop containing nucleotide triphosphate hydrolases"/>
    <property type="match status" value="1"/>
</dbReference>
<evidence type="ECO:0000313" key="6">
    <source>
        <dbReference type="EMBL" id="QEC68732.1"/>
    </source>
</evidence>
<dbReference type="InterPro" id="IPR041628">
    <property type="entry name" value="ChlI/MoxR_AAA_lid"/>
</dbReference>
<sequence length="332" mass="37187">MQTGEDIKLLNQKIEHASAFIDRLRTELSKIVVGQLHMVDSLLTGLLCNGHVLLEGVPGLAKTLTIKSLAEGVHAKFSRIQFTPDLLPADVIGTMIYNQHKNEFMVRKGPIFANFILADEINRAPAKVQSALLEAMQEKQVTIGETTYKLDEPFLVLATQNPLEQEGTYPLPEAQVDRFMLKIIVGYPSKKEEQSIIRQQVQNEVLPSINTVASVAEIMQARDLVKQVYMDEKIEQYIVDIVFATRFPDQYNLSKLKALINYGASPRGSINLAMAAKAHAFMQKRGFVIPDDVKAICKDVMRHRIGITYEAEAENVTTEKIIDDILKTVLVP</sequence>
<dbReference type="FunFam" id="3.40.50.300:FF:000640">
    <property type="entry name" value="MoxR family ATPase"/>
    <property type="match status" value="1"/>
</dbReference>
<dbReference type="EMBL" id="CP042435">
    <property type="protein sequence ID" value="QEC68732.1"/>
    <property type="molecule type" value="Genomic_DNA"/>
</dbReference>
<dbReference type="Pfam" id="PF17863">
    <property type="entry name" value="AAA_lid_2"/>
    <property type="match status" value="1"/>
</dbReference>
<dbReference type="Proteomes" id="UP000321533">
    <property type="component" value="Chromosome"/>
</dbReference>
<comment type="similarity">
    <text evidence="3">Belongs to the MoxR family.</text>
</comment>
<feature type="domain" description="ChlI/MoxR AAA lid" evidence="5">
    <location>
        <begin position="259"/>
        <end position="325"/>
    </location>
</feature>
<evidence type="ECO:0000259" key="4">
    <source>
        <dbReference type="Pfam" id="PF07726"/>
    </source>
</evidence>
<proteinExistence type="inferred from homology"/>
<reference evidence="6 7" key="1">
    <citation type="journal article" date="2016" name="Int. J. Syst. Evol. Microbiol.">
        <title>Panacibacter ginsenosidivorans gen. nov., sp. nov., with ginsenoside converting activity isolated from soil of a ginseng field.</title>
        <authorList>
            <person name="Siddiqi M.Z."/>
            <person name="Muhammad Shafi S."/>
            <person name="Choi K.D."/>
            <person name="Im W.T."/>
        </authorList>
    </citation>
    <scope>NUCLEOTIDE SEQUENCE [LARGE SCALE GENOMIC DNA]</scope>
    <source>
        <strain evidence="6 7">Gsoil1550</strain>
    </source>
</reference>
<dbReference type="OrthoDB" id="9808397at2"/>
<dbReference type="Gene3D" id="1.10.8.80">
    <property type="entry name" value="Magnesium chelatase subunit I, C-Terminal domain"/>
    <property type="match status" value="1"/>
</dbReference>
<evidence type="ECO:0000256" key="3">
    <source>
        <dbReference type="ARBA" id="ARBA00061607"/>
    </source>
</evidence>
<dbReference type="InterPro" id="IPR027417">
    <property type="entry name" value="P-loop_NTPase"/>
</dbReference>
<dbReference type="KEGG" id="pgin:FRZ67_15990"/>
<dbReference type="PIRSF" id="PIRSF002849">
    <property type="entry name" value="AAA_ATPase_chaperone_MoxR_prd"/>
    <property type="match status" value="1"/>
</dbReference>
<feature type="domain" description="ATPase AAA-3" evidence="4">
    <location>
        <begin position="51"/>
        <end position="181"/>
    </location>
</feature>
<dbReference type="GO" id="GO:0016887">
    <property type="term" value="F:ATP hydrolysis activity"/>
    <property type="evidence" value="ECO:0007669"/>
    <property type="project" value="InterPro"/>
</dbReference>
<keyword evidence="7" id="KW-1185">Reference proteome</keyword>
<dbReference type="Pfam" id="PF07726">
    <property type="entry name" value="AAA_3"/>
    <property type="match status" value="1"/>
</dbReference>
<dbReference type="PANTHER" id="PTHR42759:SF1">
    <property type="entry name" value="MAGNESIUM-CHELATASE SUBUNIT CHLD"/>
    <property type="match status" value="1"/>
</dbReference>
<keyword evidence="1" id="KW-0547">Nucleotide-binding</keyword>
<dbReference type="SUPFAM" id="SSF52540">
    <property type="entry name" value="P-loop containing nucleoside triphosphate hydrolases"/>
    <property type="match status" value="1"/>
</dbReference>
<evidence type="ECO:0000256" key="1">
    <source>
        <dbReference type="ARBA" id="ARBA00022741"/>
    </source>
</evidence>
<gene>
    <name evidence="6" type="ORF">FRZ67_15990</name>
</gene>
<dbReference type="InterPro" id="IPR050764">
    <property type="entry name" value="CbbQ/NirQ/NorQ/GpvN"/>
</dbReference>
<evidence type="ECO:0000313" key="7">
    <source>
        <dbReference type="Proteomes" id="UP000321533"/>
    </source>
</evidence>
<dbReference type="AlphaFoldDB" id="A0A5B8VBL7"/>
<dbReference type="GO" id="GO:0005524">
    <property type="term" value="F:ATP binding"/>
    <property type="evidence" value="ECO:0007669"/>
    <property type="project" value="UniProtKB-KW"/>
</dbReference>
<protein>
    <submittedName>
        <fullName evidence="6">MoxR family ATPase</fullName>
    </submittedName>
</protein>
<evidence type="ECO:0000259" key="5">
    <source>
        <dbReference type="Pfam" id="PF17863"/>
    </source>
</evidence>
<organism evidence="6 7">
    <name type="scientific">Panacibacter ginsenosidivorans</name>
    <dbReference type="NCBI Taxonomy" id="1813871"/>
    <lineage>
        <taxon>Bacteria</taxon>
        <taxon>Pseudomonadati</taxon>
        <taxon>Bacteroidota</taxon>
        <taxon>Chitinophagia</taxon>
        <taxon>Chitinophagales</taxon>
        <taxon>Chitinophagaceae</taxon>
        <taxon>Panacibacter</taxon>
    </lineage>
</organism>
<name>A0A5B8VBL7_9BACT</name>
<keyword evidence="2" id="KW-0067">ATP-binding</keyword>
<accession>A0A5B8VBL7</accession>